<accession>K0H4J9</accession>
<organism evidence="1">
    <name type="scientific">Human immunodeficiency virus type 1</name>
    <name type="common">HIV-1</name>
    <dbReference type="NCBI Taxonomy" id="11676"/>
    <lineage>
        <taxon>Viruses</taxon>
        <taxon>Riboviria</taxon>
        <taxon>Pararnavirae</taxon>
        <taxon>Artverviricota</taxon>
        <taxon>Revtraviricetes</taxon>
        <taxon>Ortervirales</taxon>
        <taxon>Retroviridae</taxon>
        <taxon>Orthoretrovirinae</taxon>
        <taxon>Lentivirus</taxon>
        <taxon>Lentivirus humimdef1</taxon>
    </lineage>
</organism>
<dbReference type="GO" id="GO:0019031">
    <property type="term" value="C:viral envelope"/>
    <property type="evidence" value="ECO:0007669"/>
    <property type="project" value="UniProtKB-KW"/>
</dbReference>
<keyword evidence="1" id="KW-0946">Virion</keyword>
<keyword evidence="1" id="KW-0261">Viral envelope protein</keyword>
<dbReference type="EMBL" id="JX448253">
    <property type="protein sequence ID" value="AFU33935.1"/>
    <property type="molecule type" value="Genomic_RNA"/>
</dbReference>
<evidence type="ECO:0000313" key="1">
    <source>
        <dbReference type="EMBL" id="AFU33935.1"/>
    </source>
</evidence>
<sequence length="92" mass="10750">MRVKETRMSWPNLWKWGTLILGLVTICKCSRQLVGYSLLWGSCVERCRYHPILCIRCQSTRDRSTQCLGHTCLCTHRPQPTRNTPGKCNRRV</sequence>
<name>K0H4J9_HV1</name>
<organismHost>
    <name type="scientific">Homo sapiens</name>
    <name type="common">Human</name>
    <dbReference type="NCBI Taxonomy" id="9606"/>
</organismHost>
<reference evidence="1" key="1">
    <citation type="journal article" date="2012" name="Nature">
        <title>Increased HIV-1 vaccine efficacy against viruses with genetic signatures in Env V2.</title>
        <authorList>
            <person name="Rolland M."/>
            <person name="Edlefsen P.T."/>
            <person name="Larsen B.B."/>
            <person name="Tovanabutra S."/>
            <person name="Sanders-Buell E."/>
            <person name="Hertz T."/>
            <person name="de Camp A.C."/>
            <person name="Carrico C."/>
            <person name="Menis S."/>
            <person name="Magaret C.A."/>
            <person name="Ahmed H."/>
            <person name="Juraska M."/>
            <person name="Chen L."/>
            <person name="Konopa P."/>
            <person name="Nariya S."/>
            <person name="Stoddard J.N."/>
            <person name="Wong K."/>
            <person name="Zhao H."/>
            <person name="Deng W."/>
            <person name="Maust B.S."/>
            <person name="Bose M."/>
            <person name="Howell S."/>
            <person name="Bates A."/>
            <person name="Lazzaro M."/>
            <person name="O'Sullivan A."/>
            <person name="Lei E."/>
            <person name="Bradfield A."/>
            <person name="Ibitamuno G."/>
            <person name="Assawadarachai V."/>
            <person name="O'Connell R.J."/>
            <person name="de Souza M.S."/>
            <person name="Nitayaphan S."/>
            <person name="Rerks-Ngarm S."/>
            <person name="Robb M.L."/>
            <person name="McLellan J.S."/>
            <person name="Georgiev I."/>
            <person name="Kwong P.D."/>
            <person name="Carlson J.M."/>
            <person name="Michael N.L."/>
            <person name="Schief W.R."/>
            <person name="Gilbert P.B."/>
            <person name="Mullins J.I."/>
            <person name="Kim J.H."/>
        </authorList>
    </citation>
    <scope>NUCLEOTIDE SEQUENCE</scope>
    <source>
        <strain evidence="1">AA125a12R</strain>
    </source>
</reference>
<gene>
    <name evidence="1" type="primary">env</name>
</gene>
<proteinExistence type="predicted"/>
<protein>
    <submittedName>
        <fullName evidence="1">Envelope glycoprotein</fullName>
    </submittedName>
</protein>
<reference evidence="1" key="2">
    <citation type="journal article" date="2015" name="PLoS Comput. Biol.">
        <title>Comprehensive sieve analysis of breakthrough HIV-1 sequences in the RV144 vaccine efficacy trial.</title>
        <authorList>
            <consortium name="RV144 Sequencing Team"/>
            <person name="Edlefsen P.T."/>
            <person name="Rolland M."/>
            <person name="Hertz T."/>
            <person name="Tovanabutra S."/>
            <person name="Gartland A.J."/>
            <person name="deCamp A.C."/>
            <person name="Magaret C.A."/>
            <person name="Ahmed H."/>
            <person name="Gottardo R."/>
            <person name="Juraska M."/>
            <person name="McCoy C."/>
            <person name="Larsen B.B."/>
            <person name="Sanders-Buell E."/>
            <person name="Carrico C."/>
            <person name="Menis S."/>
            <person name="Kijak G.H."/>
            <person name="Bose M."/>
            <person name="Arroyo M.A."/>
            <person name="O'Connell R.J."/>
            <person name="Nitayaphan S."/>
            <person name="Pitisuttithum P."/>
            <person name="Kaewkungwal J."/>
            <person name="Rerks-Ngarm S."/>
            <person name="Robb M.L."/>
            <person name="Kirys T."/>
            <person name="Georgiev I.S."/>
            <person name="Kwong P.D."/>
            <person name="Scheffler K."/>
            <person name="Pond S.L."/>
            <person name="Carlson J.M."/>
            <person name="Michael N.L."/>
            <person name="Schief W.R."/>
            <person name="Mullins J.I."/>
            <person name="Kim J.H."/>
            <person name="Gilbert P.B."/>
        </authorList>
    </citation>
    <scope>NUCLEOTIDE SEQUENCE</scope>
    <source>
        <strain evidence="1">AA125a12R</strain>
    </source>
</reference>